<dbReference type="AlphaFoldDB" id="A0AAV2K4B8"/>
<evidence type="ECO:0000256" key="8">
    <source>
        <dbReference type="SAM" id="MobiDB-lite"/>
    </source>
</evidence>
<comment type="similarity">
    <text evidence="2">Belongs to the dpy-19 family.</text>
</comment>
<dbReference type="InterPro" id="IPR018732">
    <property type="entry name" value="Dpy-19/Dpy-19-like"/>
</dbReference>
<dbReference type="GO" id="GO:0005637">
    <property type="term" value="C:nuclear inner membrane"/>
    <property type="evidence" value="ECO:0007669"/>
    <property type="project" value="TreeGrafter"/>
</dbReference>
<keyword evidence="3" id="KW-0328">Glycosyltransferase</keyword>
<evidence type="ECO:0000256" key="1">
    <source>
        <dbReference type="ARBA" id="ARBA00004141"/>
    </source>
</evidence>
<keyword evidence="7 9" id="KW-0472">Membrane</keyword>
<reference evidence="10 11" key="1">
    <citation type="submission" date="2024-04" db="EMBL/GenBank/DDBJ databases">
        <authorList>
            <person name="Waldvogel A.-M."/>
            <person name="Schoenle A."/>
        </authorList>
    </citation>
    <scope>NUCLEOTIDE SEQUENCE [LARGE SCALE GENOMIC DNA]</scope>
</reference>
<evidence type="ECO:0000313" key="11">
    <source>
        <dbReference type="Proteomes" id="UP001497482"/>
    </source>
</evidence>
<sequence length="158" mass="18225">MTEFRCRKALDEAAEEDQVHDEEDETRNEDSTASKEENEGTSEEPDKEAEGSLKPEVPEQPVKKCRRSSLVQRLVRGVSGSVAAVACGILYAAYLSAYHDRKFWFSARQELEREITFQAGSGMYYYYYKHMLAAPSFQRGFYELTVDNRTHHLQTLRQ</sequence>
<keyword evidence="5 9" id="KW-0812">Transmembrane</keyword>
<feature type="region of interest" description="Disordered" evidence="8">
    <location>
        <begin position="1"/>
        <end position="67"/>
    </location>
</feature>
<evidence type="ECO:0000256" key="5">
    <source>
        <dbReference type="ARBA" id="ARBA00022692"/>
    </source>
</evidence>
<dbReference type="PANTHER" id="PTHR31488">
    <property type="entry name" value="DPY-19-LIKE 1, LIKE (H. SAPIENS)"/>
    <property type="match status" value="1"/>
</dbReference>
<dbReference type="PANTHER" id="PTHR31488:SF2">
    <property type="entry name" value="C-MANNOSYLTRANSFERASE DPY19L4-RELATED"/>
    <property type="match status" value="1"/>
</dbReference>
<accession>A0AAV2K4B8</accession>
<proteinExistence type="inferred from homology"/>
<evidence type="ECO:0000256" key="4">
    <source>
        <dbReference type="ARBA" id="ARBA00022679"/>
    </source>
</evidence>
<feature type="compositionally biased region" description="Basic and acidic residues" evidence="8">
    <location>
        <begin position="1"/>
        <end position="11"/>
    </location>
</feature>
<evidence type="ECO:0000256" key="9">
    <source>
        <dbReference type="SAM" id="Phobius"/>
    </source>
</evidence>
<keyword evidence="4" id="KW-0808">Transferase</keyword>
<gene>
    <name evidence="10" type="ORF">KC01_LOCUS13758</name>
</gene>
<evidence type="ECO:0000256" key="2">
    <source>
        <dbReference type="ARBA" id="ARBA00008744"/>
    </source>
</evidence>
<name>A0AAV2K4B8_KNICA</name>
<keyword evidence="11" id="KW-1185">Reference proteome</keyword>
<dbReference type="GO" id="GO:0000030">
    <property type="term" value="F:mannosyltransferase activity"/>
    <property type="evidence" value="ECO:0007669"/>
    <property type="project" value="TreeGrafter"/>
</dbReference>
<organism evidence="10 11">
    <name type="scientific">Knipowitschia caucasica</name>
    <name type="common">Caucasian dwarf goby</name>
    <name type="synonym">Pomatoschistus caucasicus</name>
    <dbReference type="NCBI Taxonomy" id="637954"/>
    <lineage>
        <taxon>Eukaryota</taxon>
        <taxon>Metazoa</taxon>
        <taxon>Chordata</taxon>
        <taxon>Craniata</taxon>
        <taxon>Vertebrata</taxon>
        <taxon>Euteleostomi</taxon>
        <taxon>Actinopterygii</taxon>
        <taxon>Neopterygii</taxon>
        <taxon>Teleostei</taxon>
        <taxon>Neoteleostei</taxon>
        <taxon>Acanthomorphata</taxon>
        <taxon>Gobiaria</taxon>
        <taxon>Gobiiformes</taxon>
        <taxon>Gobioidei</taxon>
        <taxon>Gobiidae</taxon>
        <taxon>Gobiinae</taxon>
        <taxon>Knipowitschia</taxon>
    </lineage>
</organism>
<dbReference type="Pfam" id="PF10034">
    <property type="entry name" value="Dpy19"/>
    <property type="match status" value="1"/>
</dbReference>
<feature type="transmembrane region" description="Helical" evidence="9">
    <location>
        <begin position="74"/>
        <end position="94"/>
    </location>
</feature>
<comment type="subcellular location">
    <subcellularLocation>
        <location evidence="1">Membrane</location>
        <topology evidence="1">Multi-pass membrane protein</topology>
    </subcellularLocation>
</comment>
<dbReference type="EMBL" id="OZ035838">
    <property type="protein sequence ID" value="CAL1583268.1"/>
    <property type="molecule type" value="Genomic_DNA"/>
</dbReference>
<evidence type="ECO:0000256" key="6">
    <source>
        <dbReference type="ARBA" id="ARBA00022989"/>
    </source>
</evidence>
<evidence type="ECO:0000313" key="10">
    <source>
        <dbReference type="EMBL" id="CAL1583268.1"/>
    </source>
</evidence>
<evidence type="ECO:0000256" key="3">
    <source>
        <dbReference type="ARBA" id="ARBA00022676"/>
    </source>
</evidence>
<keyword evidence="6 9" id="KW-1133">Transmembrane helix</keyword>
<protein>
    <submittedName>
        <fullName evidence="10">Uncharacterized protein</fullName>
    </submittedName>
</protein>
<dbReference type="Proteomes" id="UP001497482">
    <property type="component" value="Chromosome 16"/>
</dbReference>
<evidence type="ECO:0000256" key="7">
    <source>
        <dbReference type="ARBA" id="ARBA00023136"/>
    </source>
</evidence>
<feature type="compositionally biased region" description="Basic and acidic residues" evidence="8">
    <location>
        <begin position="28"/>
        <end position="38"/>
    </location>
</feature>
<feature type="compositionally biased region" description="Acidic residues" evidence="8">
    <location>
        <begin position="12"/>
        <end position="27"/>
    </location>
</feature>
<feature type="compositionally biased region" description="Basic and acidic residues" evidence="8">
    <location>
        <begin position="48"/>
        <end position="57"/>
    </location>
</feature>